<sequence>MSSKRERALDMDPSIGDGDQVDLNGKKEKKEDAEAPLSSPSKKNSSWTNEEHAAFISCLNEMVKENLKNHWKKYPELGPRKLDGCNKKWHQYKVHLEKSFASKGD</sequence>
<evidence type="ECO:0000313" key="1">
    <source>
        <dbReference type="EMBL" id="PWN47836.1"/>
    </source>
</evidence>
<evidence type="ECO:0000313" key="2">
    <source>
        <dbReference type="Proteomes" id="UP000245626"/>
    </source>
</evidence>
<dbReference type="Proteomes" id="UP000245626">
    <property type="component" value="Unassembled WGS sequence"/>
</dbReference>
<name>A0ACD0NPV4_9BASI</name>
<organism evidence="1 2">
    <name type="scientific">Violaceomyces palustris</name>
    <dbReference type="NCBI Taxonomy" id="1673888"/>
    <lineage>
        <taxon>Eukaryota</taxon>
        <taxon>Fungi</taxon>
        <taxon>Dikarya</taxon>
        <taxon>Basidiomycota</taxon>
        <taxon>Ustilaginomycotina</taxon>
        <taxon>Ustilaginomycetes</taxon>
        <taxon>Violaceomycetales</taxon>
        <taxon>Violaceomycetaceae</taxon>
        <taxon>Violaceomyces</taxon>
    </lineage>
</organism>
<proteinExistence type="predicted"/>
<accession>A0ACD0NPV4</accession>
<dbReference type="EMBL" id="KZ820326">
    <property type="protein sequence ID" value="PWN47836.1"/>
    <property type="molecule type" value="Genomic_DNA"/>
</dbReference>
<gene>
    <name evidence="1" type="ORF">IE53DRAFT_371120</name>
</gene>
<keyword evidence="2" id="KW-1185">Reference proteome</keyword>
<reference evidence="1 2" key="1">
    <citation type="journal article" date="2018" name="Mol. Biol. Evol.">
        <title>Broad Genomic Sampling Reveals a Smut Pathogenic Ancestry of the Fungal Clade Ustilaginomycotina.</title>
        <authorList>
            <person name="Kijpornyongpan T."/>
            <person name="Mondo S.J."/>
            <person name="Barry K."/>
            <person name="Sandor L."/>
            <person name="Lee J."/>
            <person name="Lipzen A."/>
            <person name="Pangilinan J."/>
            <person name="LaButti K."/>
            <person name="Hainaut M."/>
            <person name="Henrissat B."/>
            <person name="Grigoriev I.V."/>
            <person name="Spatafora J.W."/>
            <person name="Aime M.C."/>
        </authorList>
    </citation>
    <scope>NUCLEOTIDE SEQUENCE [LARGE SCALE GENOMIC DNA]</scope>
    <source>
        <strain evidence="1 2">SA 807</strain>
    </source>
</reference>
<protein>
    <submittedName>
        <fullName evidence="1">Uncharacterized protein</fullName>
    </submittedName>
</protein>